<protein>
    <submittedName>
        <fullName evidence="5">HYDROXYPROLINE-RICH GLYCOPROTEIN FAMILY PROTEIN-RELATED</fullName>
    </submittedName>
</protein>
<evidence type="ECO:0000313" key="5">
    <source>
        <dbReference type="EMBL" id="KAJ6774621.1"/>
    </source>
</evidence>
<dbReference type="InterPro" id="IPR044842">
    <property type="entry name" value="ALKBH9B/ALKBH10B-like"/>
</dbReference>
<evidence type="ECO:0000259" key="4">
    <source>
        <dbReference type="PROSITE" id="PS51471"/>
    </source>
</evidence>
<gene>
    <name evidence="5" type="ORF">OIU79_017919</name>
</gene>
<feature type="domain" description="Fe2OG dioxygenase" evidence="4">
    <location>
        <begin position="320"/>
        <end position="417"/>
    </location>
</feature>
<dbReference type="SUPFAM" id="SSF51197">
    <property type="entry name" value="Clavaminate synthase-like"/>
    <property type="match status" value="1"/>
</dbReference>
<keyword evidence="2" id="KW-0175">Coiled coil</keyword>
<dbReference type="Proteomes" id="UP001151532">
    <property type="component" value="Chromosome 5"/>
</dbReference>
<dbReference type="InterPro" id="IPR027450">
    <property type="entry name" value="AlkB-like"/>
</dbReference>
<dbReference type="OrthoDB" id="271595at2759"/>
<dbReference type="AlphaFoldDB" id="A0A9Q0WY42"/>
<feature type="region of interest" description="Disordered" evidence="3">
    <location>
        <begin position="58"/>
        <end position="107"/>
    </location>
</feature>
<dbReference type="Pfam" id="PF13532">
    <property type="entry name" value="2OG-FeII_Oxy_2"/>
    <property type="match status" value="1"/>
</dbReference>
<dbReference type="GO" id="GO:0006402">
    <property type="term" value="P:mRNA catabolic process"/>
    <property type="evidence" value="ECO:0007669"/>
    <property type="project" value="InterPro"/>
</dbReference>
<dbReference type="PANTHER" id="PTHR31447:SF5">
    <property type="entry name" value="FE2OG DIOXYGENASE DOMAIN-CONTAINING PROTEIN"/>
    <property type="match status" value="1"/>
</dbReference>
<dbReference type="GO" id="GO:0003729">
    <property type="term" value="F:mRNA binding"/>
    <property type="evidence" value="ECO:0007669"/>
    <property type="project" value="InterPro"/>
</dbReference>
<feature type="coiled-coil region" evidence="2">
    <location>
        <begin position="140"/>
        <end position="167"/>
    </location>
</feature>
<dbReference type="Gene3D" id="2.60.120.590">
    <property type="entry name" value="Alpha-ketoglutarate-dependent dioxygenase AlkB-like"/>
    <property type="match status" value="1"/>
</dbReference>
<comment type="similarity">
    <text evidence="1">Belongs to the alkB family.</text>
</comment>
<evidence type="ECO:0000256" key="3">
    <source>
        <dbReference type="SAM" id="MobiDB-lite"/>
    </source>
</evidence>
<keyword evidence="6" id="KW-1185">Reference proteome</keyword>
<dbReference type="EMBL" id="JAPFFK010000002">
    <property type="protein sequence ID" value="KAJ6774621.1"/>
    <property type="molecule type" value="Genomic_DNA"/>
</dbReference>
<reference evidence="5" key="1">
    <citation type="submission" date="2022-11" db="EMBL/GenBank/DDBJ databases">
        <authorList>
            <person name="Hyden B.L."/>
            <person name="Feng K."/>
            <person name="Yates T."/>
            <person name="Jawdy S."/>
            <person name="Smart L.B."/>
            <person name="Muchero W."/>
        </authorList>
    </citation>
    <scope>NUCLEOTIDE SEQUENCE</scope>
    <source>
        <tissue evidence="5">Shoot tip</tissue>
    </source>
</reference>
<evidence type="ECO:0000313" key="6">
    <source>
        <dbReference type="Proteomes" id="UP001151532"/>
    </source>
</evidence>
<feature type="region of interest" description="Disordered" evidence="3">
    <location>
        <begin position="465"/>
        <end position="506"/>
    </location>
</feature>
<organism evidence="5 6">
    <name type="scientific">Salix purpurea</name>
    <name type="common">Purple osier willow</name>
    <dbReference type="NCBI Taxonomy" id="77065"/>
    <lineage>
        <taxon>Eukaryota</taxon>
        <taxon>Viridiplantae</taxon>
        <taxon>Streptophyta</taxon>
        <taxon>Embryophyta</taxon>
        <taxon>Tracheophyta</taxon>
        <taxon>Spermatophyta</taxon>
        <taxon>Magnoliopsida</taxon>
        <taxon>eudicotyledons</taxon>
        <taxon>Gunneridae</taxon>
        <taxon>Pentapetalae</taxon>
        <taxon>rosids</taxon>
        <taxon>fabids</taxon>
        <taxon>Malpighiales</taxon>
        <taxon>Salicaceae</taxon>
        <taxon>Saliceae</taxon>
        <taxon>Salix</taxon>
    </lineage>
</organism>
<name>A0A9Q0WY42_SALPP</name>
<reference evidence="5" key="2">
    <citation type="journal article" date="2023" name="Int. J. Mol. Sci.">
        <title>De Novo Assembly and Annotation of 11 Diverse Shrub Willow (Salix) Genomes Reveals Novel Gene Organization in Sex-Linked Regions.</title>
        <authorList>
            <person name="Hyden B."/>
            <person name="Feng K."/>
            <person name="Yates T.B."/>
            <person name="Jawdy S."/>
            <person name="Cereghino C."/>
            <person name="Smart L.B."/>
            <person name="Muchero W."/>
        </authorList>
    </citation>
    <scope>NUCLEOTIDE SEQUENCE</scope>
    <source>
        <tissue evidence="5">Shoot tip</tissue>
    </source>
</reference>
<accession>A0A9Q0WY42</accession>
<dbReference type="PROSITE" id="PS51471">
    <property type="entry name" value="FE2OG_OXY"/>
    <property type="match status" value="1"/>
</dbReference>
<sequence>MTELNKSDNDDPFLAQYQPSDLKVASEFLSTWLPFISRDTCLDCTKTLSDRIRSLSEFQGEDKSGDSPTLDINVESPNENRGSDGNCDNNSVGSLKEDDDTNSLGSWKDGISGWSELPVSEASISGVHSEGRSGMSWADMAQQDELVKEEEQEQQELNDRVVNVNDSTGGLRITKFVGKPATLPREKSECIRFMNVKRKKDFMCFEKVNGKVTNILQGLELHTGIFSAAEQKRIVDYVYTLQEKGKKGELKESTYSAPQKRMRGKECVTLQFGCCYNYTTDKHGNPPGIIKDEMVDPLPDHFKVIIRKLVQWHVIPPTCVPDSCIVNVFEEWDCIPPHADNHDFVRPFCTVSFLSQCNILFGSNLRIVGAGDFDGPFTISLPVGSVLVLNGNGADVAKHCVPSVPTKRISITFRKMDEAKRPVGFVLEPDLQEIQPLSFELDETRQLSTPKSELYVKRRPYGKEGMVEGRRYAENGSQPEPRHSSRNRWGVANQRRIRENMGRADG</sequence>
<proteinExistence type="inferred from homology"/>
<dbReference type="PANTHER" id="PTHR31447">
    <property type="entry name" value="HYDROXYPROLINE-RICH GLYCOPROTEIN FAMILY PROTEIN-RELATED"/>
    <property type="match status" value="1"/>
</dbReference>
<dbReference type="InterPro" id="IPR037151">
    <property type="entry name" value="AlkB-like_sf"/>
</dbReference>
<dbReference type="GO" id="GO:0032451">
    <property type="term" value="F:demethylase activity"/>
    <property type="evidence" value="ECO:0007669"/>
    <property type="project" value="InterPro"/>
</dbReference>
<dbReference type="InterPro" id="IPR005123">
    <property type="entry name" value="Oxoglu/Fe-dep_dioxygenase_dom"/>
</dbReference>
<evidence type="ECO:0000256" key="2">
    <source>
        <dbReference type="SAM" id="Coils"/>
    </source>
</evidence>
<comment type="caution">
    <text evidence="5">The sequence shown here is derived from an EMBL/GenBank/DDBJ whole genome shotgun (WGS) entry which is preliminary data.</text>
</comment>
<feature type="compositionally biased region" description="Basic and acidic residues" evidence="3">
    <location>
        <begin position="496"/>
        <end position="506"/>
    </location>
</feature>
<evidence type="ECO:0000256" key="1">
    <source>
        <dbReference type="ARBA" id="ARBA00007879"/>
    </source>
</evidence>